<evidence type="ECO:0000256" key="1">
    <source>
        <dbReference type="SAM" id="MobiDB-lite"/>
    </source>
</evidence>
<gene>
    <name evidence="2" type="ORF">Pla52o_40880</name>
</gene>
<protein>
    <submittedName>
        <fullName evidence="2">Uncharacterized protein</fullName>
    </submittedName>
</protein>
<accession>A0A5C6CCB6</accession>
<dbReference type="EMBL" id="SJPT01000007">
    <property type="protein sequence ID" value="TWU21056.1"/>
    <property type="molecule type" value="Genomic_DNA"/>
</dbReference>
<evidence type="ECO:0000313" key="3">
    <source>
        <dbReference type="Proteomes" id="UP000316304"/>
    </source>
</evidence>
<sequence length="58" mass="5738">MAPSSSVPPGATGVTDRGVPGRVLQKDTDVEAPPGGVGFERCWPTDADGATHASCGGD</sequence>
<dbReference type="Proteomes" id="UP000316304">
    <property type="component" value="Unassembled WGS sequence"/>
</dbReference>
<organism evidence="2 3">
    <name type="scientific">Novipirellula galeiformis</name>
    <dbReference type="NCBI Taxonomy" id="2528004"/>
    <lineage>
        <taxon>Bacteria</taxon>
        <taxon>Pseudomonadati</taxon>
        <taxon>Planctomycetota</taxon>
        <taxon>Planctomycetia</taxon>
        <taxon>Pirellulales</taxon>
        <taxon>Pirellulaceae</taxon>
        <taxon>Novipirellula</taxon>
    </lineage>
</organism>
<reference evidence="2 3" key="1">
    <citation type="submission" date="2019-02" db="EMBL/GenBank/DDBJ databases">
        <title>Deep-cultivation of Planctomycetes and their phenomic and genomic characterization uncovers novel biology.</title>
        <authorList>
            <person name="Wiegand S."/>
            <person name="Jogler M."/>
            <person name="Boedeker C."/>
            <person name="Pinto D."/>
            <person name="Vollmers J."/>
            <person name="Rivas-Marin E."/>
            <person name="Kohn T."/>
            <person name="Peeters S.H."/>
            <person name="Heuer A."/>
            <person name="Rast P."/>
            <person name="Oberbeckmann S."/>
            <person name="Bunk B."/>
            <person name="Jeske O."/>
            <person name="Meyerdierks A."/>
            <person name="Storesund J.E."/>
            <person name="Kallscheuer N."/>
            <person name="Luecker S."/>
            <person name="Lage O.M."/>
            <person name="Pohl T."/>
            <person name="Merkel B.J."/>
            <person name="Hornburger P."/>
            <person name="Mueller R.-W."/>
            <person name="Bruemmer F."/>
            <person name="Labrenz M."/>
            <person name="Spormann A.M."/>
            <person name="Op Den Camp H."/>
            <person name="Overmann J."/>
            <person name="Amann R."/>
            <person name="Jetten M.S.M."/>
            <person name="Mascher T."/>
            <person name="Medema M.H."/>
            <person name="Devos D.P."/>
            <person name="Kaster A.-K."/>
            <person name="Ovreas L."/>
            <person name="Rohde M."/>
            <person name="Galperin M.Y."/>
            <person name="Jogler C."/>
        </authorList>
    </citation>
    <scope>NUCLEOTIDE SEQUENCE [LARGE SCALE GENOMIC DNA]</scope>
    <source>
        <strain evidence="2 3">Pla52o</strain>
    </source>
</reference>
<comment type="caution">
    <text evidence="2">The sequence shown here is derived from an EMBL/GenBank/DDBJ whole genome shotgun (WGS) entry which is preliminary data.</text>
</comment>
<proteinExistence type="predicted"/>
<evidence type="ECO:0000313" key="2">
    <source>
        <dbReference type="EMBL" id="TWU21056.1"/>
    </source>
</evidence>
<keyword evidence="3" id="KW-1185">Reference proteome</keyword>
<name>A0A5C6CCB6_9BACT</name>
<feature type="region of interest" description="Disordered" evidence="1">
    <location>
        <begin position="1"/>
        <end position="58"/>
    </location>
</feature>
<dbReference type="AlphaFoldDB" id="A0A5C6CCB6"/>